<accession>A0ABR7AL51</accession>
<evidence type="ECO:0000313" key="2">
    <source>
        <dbReference type="Proteomes" id="UP000597613"/>
    </source>
</evidence>
<dbReference type="Proteomes" id="UP000597613">
    <property type="component" value="Unassembled WGS sequence"/>
</dbReference>
<dbReference type="EMBL" id="JACONT010000008">
    <property type="protein sequence ID" value="MBC3941173.1"/>
    <property type="molecule type" value="Genomic_DNA"/>
</dbReference>
<evidence type="ECO:0000313" key="1">
    <source>
        <dbReference type="EMBL" id="MBC3941173.1"/>
    </source>
</evidence>
<protein>
    <submittedName>
        <fullName evidence="1">Uncharacterized protein</fullName>
    </submittedName>
</protein>
<reference evidence="1 2" key="1">
    <citation type="submission" date="2020-08" db="EMBL/GenBank/DDBJ databases">
        <title>Putative novel bacterial strains isolated from necrotic wheat leaf tissues caused by Xanthomonas translucens.</title>
        <authorList>
            <person name="Tambong J.T."/>
        </authorList>
    </citation>
    <scope>NUCLEOTIDE SEQUENCE [LARGE SCALE GENOMIC DNA]</scope>
    <source>
        <strain evidence="2">DOAB 1063</strain>
    </source>
</reference>
<keyword evidence="2" id="KW-1185">Reference proteome</keyword>
<proteinExistence type="predicted"/>
<organism evidence="1 2">
    <name type="scientific">Sphingomonas albertensis</name>
    <dbReference type="NCBI Taxonomy" id="2762591"/>
    <lineage>
        <taxon>Bacteria</taxon>
        <taxon>Pseudomonadati</taxon>
        <taxon>Pseudomonadota</taxon>
        <taxon>Alphaproteobacteria</taxon>
        <taxon>Sphingomonadales</taxon>
        <taxon>Sphingomonadaceae</taxon>
        <taxon>Sphingomonas</taxon>
    </lineage>
</organism>
<dbReference type="RefSeq" id="WP_187502949.1">
    <property type="nucleotide sequence ID" value="NZ_CP162536.1"/>
</dbReference>
<comment type="caution">
    <text evidence="1">The sequence shown here is derived from an EMBL/GenBank/DDBJ whole genome shotgun (WGS) entry which is preliminary data.</text>
</comment>
<gene>
    <name evidence="1" type="ORF">H8S47_05665</name>
</gene>
<sequence>MEIREEPGCFIWEVTDDGGTLYYEVKCGVHRLLRFETEIEANAHFDRWAPEVANDIETFDR</sequence>
<name>A0ABR7AL51_9SPHN</name>